<evidence type="ECO:0000313" key="9">
    <source>
        <dbReference type="EMBL" id="BAY82366.1"/>
    </source>
</evidence>
<name>A0A1Z4LMA2_9CYAN</name>
<keyword evidence="3 6" id="KW-0133">Cell shape</keyword>
<reference evidence="9 10" key="1">
    <citation type="submission" date="2017-06" db="EMBL/GenBank/DDBJ databases">
        <title>Genome sequencing of cyanobaciteial culture collection at National Institute for Environmental Studies (NIES).</title>
        <authorList>
            <person name="Hirose Y."/>
            <person name="Shimura Y."/>
            <person name="Fujisawa T."/>
            <person name="Nakamura Y."/>
            <person name="Kawachi M."/>
        </authorList>
    </citation>
    <scope>NUCLEOTIDE SEQUENCE [LARGE SCALE GENOMIC DNA]</scope>
    <source>
        <strain evidence="9 10">NIES-267</strain>
    </source>
</reference>
<evidence type="ECO:0000313" key="10">
    <source>
        <dbReference type="Proteomes" id="UP000218418"/>
    </source>
</evidence>
<organism evidence="9 10">
    <name type="scientific">Calothrix parasitica NIES-267</name>
    <dbReference type="NCBI Taxonomy" id="1973488"/>
    <lineage>
        <taxon>Bacteria</taxon>
        <taxon>Bacillati</taxon>
        <taxon>Cyanobacteriota</taxon>
        <taxon>Cyanophyceae</taxon>
        <taxon>Nostocales</taxon>
        <taxon>Calotrichaceae</taxon>
        <taxon>Calothrix</taxon>
    </lineage>
</organism>
<evidence type="ECO:0000256" key="6">
    <source>
        <dbReference type="PROSITE-ProRule" id="PRU01373"/>
    </source>
</evidence>
<evidence type="ECO:0000256" key="5">
    <source>
        <dbReference type="ARBA" id="ARBA00023316"/>
    </source>
</evidence>
<dbReference type="Proteomes" id="UP000218418">
    <property type="component" value="Chromosome"/>
</dbReference>
<proteinExistence type="predicted"/>
<dbReference type="InterPro" id="IPR005490">
    <property type="entry name" value="LD_TPept_cat_dom"/>
</dbReference>
<feature type="compositionally biased region" description="Basic and acidic residues" evidence="7">
    <location>
        <begin position="42"/>
        <end position="53"/>
    </location>
</feature>
<dbReference type="GO" id="GO:0071555">
    <property type="term" value="P:cell wall organization"/>
    <property type="evidence" value="ECO:0007669"/>
    <property type="project" value="UniProtKB-UniRule"/>
</dbReference>
<dbReference type="GO" id="GO:0008360">
    <property type="term" value="P:regulation of cell shape"/>
    <property type="evidence" value="ECO:0007669"/>
    <property type="project" value="UniProtKB-UniRule"/>
</dbReference>
<evidence type="ECO:0000259" key="8">
    <source>
        <dbReference type="PROSITE" id="PS52029"/>
    </source>
</evidence>
<keyword evidence="4 6" id="KW-0573">Peptidoglycan synthesis</keyword>
<accession>A0A1Z4LMA2</accession>
<dbReference type="CDD" id="cd16913">
    <property type="entry name" value="YkuD_like"/>
    <property type="match status" value="1"/>
</dbReference>
<dbReference type="Pfam" id="PF03734">
    <property type="entry name" value="YkuD"/>
    <property type="match status" value="1"/>
</dbReference>
<dbReference type="UniPathway" id="UPA00219"/>
<dbReference type="GO" id="GO:0016740">
    <property type="term" value="F:transferase activity"/>
    <property type="evidence" value="ECO:0007669"/>
    <property type="project" value="UniProtKB-KW"/>
</dbReference>
<dbReference type="AlphaFoldDB" id="A0A1Z4LMA2"/>
<sequence>MAAMLIRIALISIICFVLAGCLPSEQNKKASSPNPKIPKQSVEPKPKPKPKVEDQKIAVRNTNPLNYSGNFMTLIPTGQTNTQNNPLYRLSLYADGKLVHSFVSVSGRSITQDRNRHQSGTEAPLPDGKYTVATSAIPGSIAEAGDRFLPIQPKFQTGRSALGFHVDPSFERSNGEDGTAGCIGLTNREDLDKLLNFVATHKPKFLDVKILDNTNDNVARKGEG</sequence>
<feature type="domain" description="L,D-TPase catalytic" evidence="8">
    <location>
        <begin position="79"/>
        <end position="211"/>
    </location>
</feature>
<feature type="active site" description="Proton donor/acceptor" evidence="6">
    <location>
        <position position="165"/>
    </location>
</feature>
<feature type="active site" description="Nucleophile" evidence="6">
    <location>
        <position position="182"/>
    </location>
</feature>
<evidence type="ECO:0000256" key="3">
    <source>
        <dbReference type="ARBA" id="ARBA00022960"/>
    </source>
</evidence>
<evidence type="ECO:0000256" key="2">
    <source>
        <dbReference type="ARBA" id="ARBA00022679"/>
    </source>
</evidence>
<dbReference type="PROSITE" id="PS52029">
    <property type="entry name" value="LD_TPASE"/>
    <property type="match status" value="1"/>
</dbReference>
<dbReference type="PROSITE" id="PS51257">
    <property type="entry name" value="PROKAR_LIPOPROTEIN"/>
    <property type="match status" value="1"/>
</dbReference>
<keyword evidence="5 6" id="KW-0961">Cell wall biogenesis/degradation</keyword>
<dbReference type="Gene3D" id="2.40.440.10">
    <property type="entry name" value="L,D-transpeptidase catalytic domain-like"/>
    <property type="match status" value="1"/>
</dbReference>
<evidence type="ECO:0000256" key="7">
    <source>
        <dbReference type="SAM" id="MobiDB-lite"/>
    </source>
</evidence>
<dbReference type="GO" id="GO:0009252">
    <property type="term" value="P:peptidoglycan biosynthetic process"/>
    <property type="evidence" value="ECO:0007669"/>
    <property type="project" value="UniProtKB-UniPathway"/>
</dbReference>
<comment type="pathway">
    <text evidence="1 6">Cell wall biogenesis; peptidoglycan biosynthesis.</text>
</comment>
<keyword evidence="2" id="KW-0808">Transferase</keyword>
<dbReference type="InterPro" id="IPR038063">
    <property type="entry name" value="Transpep_catalytic_dom"/>
</dbReference>
<evidence type="ECO:0000256" key="1">
    <source>
        <dbReference type="ARBA" id="ARBA00004752"/>
    </source>
</evidence>
<protein>
    <recommendedName>
        <fullName evidence="8">L,D-TPase catalytic domain-containing protein</fullName>
    </recommendedName>
</protein>
<feature type="region of interest" description="Disordered" evidence="7">
    <location>
        <begin position="26"/>
        <end position="53"/>
    </location>
</feature>
<gene>
    <name evidence="9" type="ORF">NIES267_18450</name>
</gene>
<keyword evidence="10" id="KW-1185">Reference proteome</keyword>
<evidence type="ECO:0000256" key="4">
    <source>
        <dbReference type="ARBA" id="ARBA00022984"/>
    </source>
</evidence>
<dbReference type="EMBL" id="AP018227">
    <property type="protein sequence ID" value="BAY82366.1"/>
    <property type="molecule type" value="Genomic_DNA"/>
</dbReference>